<feature type="transmembrane region" description="Helical" evidence="1">
    <location>
        <begin position="219"/>
        <end position="238"/>
    </location>
</feature>
<evidence type="ECO:0000313" key="2">
    <source>
        <dbReference type="EMBL" id="MFD2696003.1"/>
    </source>
</evidence>
<keyword evidence="1" id="KW-0472">Membrane</keyword>
<feature type="transmembrane region" description="Helical" evidence="1">
    <location>
        <begin position="275"/>
        <end position="302"/>
    </location>
</feature>
<keyword evidence="1" id="KW-0812">Transmembrane</keyword>
<keyword evidence="1" id="KW-1133">Transmembrane helix</keyword>
<dbReference type="EMBL" id="JBHUMQ010000057">
    <property type="protein sequence ID" value="MFD2696003.1"/>
    <property type="molecule type" value="Genomic_DNA"/>
</dbReference>
<feature type="transmembrane region" description="Helical" evidence="1">
    <location>
        <begin position="12"/>
        <end position="38"/>
    </location>
</feature>
<dbReference type="RefSeq" id="WP_253061694.1">
    <property type="nucleotide sequence ID" value="NZ_JAMXWM010000010.1"/>
</dbReference>
<feature type="transmembrane region" description="Helical" evidence="1">
    <location>
        <begin position="171"/>
        <end position="199"/>
    </location>
</feature>
<comment type="caution">
    <text evidence="2">The sequence shown here is derived from an EMBL/GenBank/DDBJ whole genome shotgun (WGS) entry which is preliminary data.</text>
</comment>
<dbReference type="Proteomes" id="UP001597399">
    <property type="component" value="Unassembled WGS sequence"/>
</dbReference>
<dbReference type="PANTHER" id="PTHR41324">
    <property type="entry name" value="MEMBRANE PROTEIN-RELATED"/>
    <property type="match status" value="1"/>
</dbReference>
<protein>
    <submittedName>
        <fullName evidence="2">YybS family protein</fullName>
    </submittedName>
</protein>
<reference evidence="3" key="1">
    <citation type="journal article" date="2019" name="Int. J. Syst. Evol. Microbiol.">
        <title>The Global Catalogue of Microorganisms (GCM) 10K type strain sequencing project: providing services to taxonomists for standard genome sequencing and annotation.</title>
        <authorList>
            <consortium name="The Broad Institute Genomics Platform"/>
            <consortium name="The Broad Institute Genome Sequencing Center for Infectious Disease"/>
            <person name="Wu L."/>
            <person name="Ma J."/>
        </authorList>
    </citation>
    <scope>NUCLEOTIDE SEQUENCE [LARGE SCALE GENOMIC DNA]</scope>
    <source>
        <strain evidence="3">TISTR 2466</strain>
    </source>
</reference>
<organism evidence="2 3">
    <name type="scientific">Sporolactobacillus shoreicorticis</name>
    <dbReference type="NCBI Taxonomy" id="1923877"/>
    <lineage>
        <taxon>Bacteria</taxon>
        <taxon>Bacillati</taxon>
        <taxon>Bacillota</taxon>
        <taxon>Bacilli</taxon>
        <taxon>Bacillales</taxon>
        <taxon>Sporolactobacillaceae</taxon>
        <taxon>Sporolactobacillus</taxon>
    </lineage>
</organism>
<dbReference type="Pfam" id="PF09991">
    <property type="entry name" value="DUF2232"/>
    <property type="match status" value="1"/>
</dbReference>
<evidence type="ECO:0000313" key="3">
    <source>
        <dbReference type="Proteomes" id="UP001597399"/>
    </source>
</evidence>
<dbReference type="PANTHER" id="PTHR41324:SF1">
    <property type="entry name" value="DUF2232 DOMAIN-CONTAINING PROTEIN"/>
    <property type="match status" value="1"/>
</dbReference>
<feature type="transmembrane region" description="Helical" evidence="1">
    <location>
        <begin position="250"/>
        <end position="269"/>
    </location>
</feature>
<sequence>MSDRNALYRGALATISLYLLIVLTFFLPYVSLLTIWLIPLPLMFLAAKDGWKLTLSVFGLGLLFLVILNHSFYLLLPLFFMLLGGVVGYMIYLKKSTFALLLAGSLTNIAVLIVCLAVSVLVFHFNPALAAQSALNDQFQQSVTQMPSMIKSFNLSADELMTQYKMLSSTLVRLTPVFIIIAGVFYALIVELISLPILRKLNVEVPHWIPFRNWQVPRSIIWLYLAVLFIVWFGADQATPIYTAALNVDIILRILLAVQGFSLIFYYTYIRKFPLVVPITVTLVTVIFGPWLLQLACILGIIDLGFNIRKKIGGEKL</sequence>
<proteinExistence type="predicted"/>
<gene>
    <name evidence="2" type="ORF">ACFSUE_20570</name>
</gene>
<feature type="transmembrane region" description="Helical" evidence="1">
    <location>
        <begin position="98"/>
        <end position="123"/>
    </location>
</feature>
<evidence type="ECO:0000256" key="1">
    <source>
        <dbReference type="SAM" id="Phobius"/>
    </source>
</evidence>
<dbReference type="InterPro" id="IPR018710">
    <property type="entry name" value="DUF2232"/>
</dbReference>
<accession>A0ABW5S8C8</accession>
<name>A0ABW5S8C8_9BACL</name>
<feature type="transmembrane region" description="Helical" evidence="1">
    <location>
        <begin position="50"/>
        <end position="68"/>
    </location>
</feature>
<keyword evidence="3" id="KW-1185">Reference proteome</keyword>
<feature type="transmembrane region" description="Helical" evidence="1">
    <location>
        <begin position="73"/>
        <end position="92"/>
    </location>
</feature>